<organism evidence="1 2">
    <name type="scientific">Artomyces pyxidatus</name>
    <dbReference type="NCBI Taxonomy" id="48021"/>
    <lineage>
        <taxon>Eukaryota</taxon>
        <taxon>Fungi</taxon>
        <taxon>Dikarya</taxon>
        <taxon>Basidiomycota</taxon>
        <taxon>Agaricomycotina</taxon>
        <taxon>Agaricomycetes</taxon>
        <taxon>Russulales</taxon>
        <taxon>Auriscalpiaceae</taxon>
        <taxon>Artomyces</taxon>
    </lineage>
</organism>
<dbReference type="Proteomes" id="UP000814140">
    <property type="component" value="Unassembled WGS sequence"/>
</dbReference>
<sequence>MCRSRPLGARKISHRRRSHGDLRTCHRDKWGNNPECTELTLCALLALFAPLAVVTGLRCRGAWWYDTDNVISYRHTGEAVPWHLTLVL</sequence>
<protein>
    <submittedName>
        <fullName evidence="1">Uncharacterized protein</fullName>
    </submittedName>
</protein>
<reference evidence="1" key="2">
    <citation type="journal article" date="2022" name="New Phytol.">
        <title>Evolutionary transition to the ectomycorrhizal habit in the genomes of a hyperdiverse lineage of mushroom-forming fungi.</title>
        <authorList>
            <person name="Looney B."/>
            <person name="Miyauchi S."/>
            <person name="Morin E."/>
            <person name="Drula E."/>
            <person name="Courty P.E."/>
            <person name="Kohler A."/>
            <person name="Kuo A."/>
            <person name="LaButti K."/>
            <person name="Pangilinan J."/>
            <person name="Lipzen A."/>
            <person name="Riley R."/>
            <person name="Andreopoulos W."/>
            <person name="He G."/>
            <person name="Johnson J."/>
            <person name="Nolan M."/>
            <person name="Tritt A."/>
            <person name="Barry K.W."/>
            <person name="Grigoriev I.V."/>
            <person name="Nagy L.G."/>
            <person name="Hibbett D."/>
            <person name="Henrissat B."/>
            <person name="Matheny P.B."/>
            <person name="Labbe J."/>
            <person name="Martin F.M."/>
        </authorList>
    </citation>
    <scope>NUCLEOTIDE SEQUENCE</scope>
    <source>
        <strain evidence="1">HHB10654</strain>
    </source>
</reference>
<evidence type="ECO:0000313" key="1">
    <source>
        <dbReference type="EMBL" id="KAI0061747.1"/>
    </source>
</evidence>
<feature type="non-terminal residue" evidence="1">
    <location>
        <position position="88"/>
    </location>
</feature>
<comment type="caution">
    <text evidence="1">The sequence shown here is derived from an EMBL/GenBank/DDBJ whole genome shotgun (WGS) entry which is preliminary data.</text>
</comment>
<dbReference type="EMBL" id="MU277211">
    <property type="protein sequence ID" value="KAI0061747.1"/>
    <property type="molecule type" value="Genomic_DNA"/>
</dbReference>
<accession>A0ACB8SZW8</accession>
<gene>
    <name evidence="1" type="ORF">BV25DRAFT_1826476</name>
</gene>
<reference evidence="1" key="1">
    <citation type="submission" date="2021-03" db="EMBL/GenBank/DDBJ databases">
        <authorList>
            <consortium name="DOE Joint Genome Institute"/>
            <person name="Ahrendt S."/>
            <person name="Looney B.P."/>
            <person name="Miyauchi S."/>
            <person name="Morin E."/>
            <person name="Drula E."/>
            <person name="Courty P.E."/>
            <person name="Chicoki N."/>
            <person name="Fauchery L."/>
            <person name="Kohler A."/>
            <person name="Kuo A."/>
            <person name="Labutti K."/>
            <person name="Pangilinan J."/>
            <person name="Lipzen A."/>
            <person name="Riley R."/>
            <person name="Andreopoulos W."/>
            <person name="He G."/>
            <person name="Johnson J."/>
            <person name="Barry K.W."/>
            <person name="Grigoriev I.V."/>
            <person name="Nagy L."/>
            <person name="Hibbett D."/>
            <person name="Henrissat B."/>
            <person name="Matheny P.B."/>
            <person name="Labbe J."/>
            <person name="Martin F."/>
        </authorList>
    </citation>
    <scope>NUCLEOTIDE SEQUENCE</scope>
    <source>
        <strain evidence="1">HHB10654</strain>
    </source>
</reference>
<keyword evidence="2" id="KW-1185">Reference proteome</keyword>
<evidence type="ECO:0000313" key="2">
    <source>
        <dbReference type="Proteomes" id="UP000814140"/>
    </source>
</evidence>
<proteinExistence type="predicted"/>
<name>A0ACB8SZW8_9AGAM</name>